<proteinExistence type="predicted"/>
<keyword evidence="2" id="KW-1185">Reference proteome</keyword>
<comment type="caution">
    <text evidence="1">The sequence shown here is derived from an EMBL/GenBank/DDBJ whole genome shotgun (WGS) entry which is preliminary data.</text>
</comment>
<feature type="non-terminal residue" evidence="1">
    <location>
        <position position="1"/>
    </location>
</feature>
<protein>
    <submittedName>
        <fullName evidence="1">Uncharacterized protein</fullName>
    </submittedName>
</protein>
<name>A0ACC4BDG0_POPAL</name>
<sequence>ADNKRNMKVIISMSVIVGAIAIFICVFFSWKWMGTHRERKLISEETLAFKTREAQGTVFGGNSPENVREVKLEPLFKLQILETATNNFDISKKLGQGGFGAVYRGKLPDGQEIAVKRLSKTSGQGLEEFMNEVVVISKLQHRNLVRLLGCCVEGEEMMLVYEYLPNKSLDAFLFDSLRKGQLHWERRFDIINGICRGLLYLHRDSRLRIIHRDLKPSNILLDRELNPKISDFGMARIFYGNEDQVNTTRVVGT</sequence>
<dbReference type="Proteomes" id="UP000309997">
    <property type="component" value="Unassembled WGS sequence"/>
</dbReference>
<reference evidence="1 2" key="1">
    <citation type="journal article" date="2024" name="Plant Biotechnol. J.">
        <title>Genome and CRISPR/Cas9 system of a widespread forest tree (Populus alba) in the world.</title>
        <authorList>
            <person name="Liu Y.J."/>
            <person name="Jiang P.F."/>
            <person name="Han X.M."/>
            <person name="Li X.Y."/>
            <person name="Wang H.M."/>
            <person name="Wang Y.J."/>
            <person name="Wang X.X."/>
            <person name="Zeng Q.Y."/>
        </authorList>
    </citation>
    <scope>NUCLEOTIDE SEQUENCE [LARGE SCALE GENOMIC DNA]</scope>
    <source>
        <strain evidence="2">cv. PAL-ZL1</strain>
    </source>
</reference>
<evidence type="ECO:0000313" key="1">
    <source>
        <dbReference type="EMBL" id="KAL3576112.1"/>
    </source>
</evidence>
<evidence type="ECO:0000313" key="2">
    <source>
        <dbReference type="Proteomes" id="UP000309997"/>
    </source>
</evidence>
<organism evidence="1 2">
    <name type="scientific">Populus alba</name>
    <name type="common">White poplar</name>
    <dbReference type="NCBI Taxonomy" id="43335"/>
    <lineage>
        <taxon>Eukaryota</taxon>
        <taxon>Viridiplantae</taxon>
        <taxon>Streptophyta</taxon>
        <taxon>Embryophyta</taxon>
        <taxon>Tracheophyta</taxon>
        <taxon>Spermatophyta</taxon>
        <taxon>Magnoliopsida</taxon>
        <taxon>eudicotyledons</taxon>
        <taxon>Gunneridae</taxon>
        <taxon>Pentapetalae</taxon>
        <taxon>rosids</taxon>
        <taxon>fabids</taxon>
        <taxon>Malpighiales</taxon>
        <taxon>Salicaceae</taxon>
        <taxon>Saliceae</taxon>
        <taxon>Populus</taxon>
    </lineage>
</organism>
<accession>A0ACC4BDG0</accession>
<dbReference type="EMBL" id="RCHU02000011">
    <property type="protein sequence ID" value="KAL3576112.1"/>
    <property type="molecule type" value="Genomic_DNA"/>
</dbReference>
<gene>
    <name evidence="1" type="ORF">D5086_021395</name>
</gene>